<dbReference type="Proteomes" id="UP000516437">
    <property type="component" value="Chromosome 1"/>
</dbReference>
<proteinExistence type="predicted"/>
<evidence type="ECO:0000256" key="1">
    <source>
        <dbReference type="SAM" id="MobiDB-lite"/>
    </source>
</evidence>
<keyword evidence="4" id="KW-1185">Reference proteome</keyword>
<dbReference type="InterPro" id="IPR045026">
    <property type="entry name" value="LIMYB"/>
</dbReference>
<reference evidence="3 4" key="1">
    <citation type="journal article" date="2019" name="Plant Biotechnol. J.">
        <title>The red bayberry genome and genetic basis of sex determination.</title>
        <authorList>
            <person name="Jia H.M."/>
            <person name="Jia H.J."/>
            <person name="Cai Q.L."/>
            <person name="Wang Y."/>
            <person name="Zhao H.B."/>
            <person name="Yang W.F."/>
            <person name="Wang G.Y."/>
            <person name="Li Y.H."/>
            <person name="Zhan D.L."/>
            <person name="Shen Y.T."/>
            <person name="Niu Q.F."/>
            <person name="Chang L."/>
            <person name="Qiu J."/>
            <person name="Zhao L."/>
            <person name="Xie H.B."/>
            <person name="Fu W.Y."/>
            <person name="Jin J."/>
            <person name="Li X.W."/>
            <person name="Jiao Y."/>
            <person name="Zhou C.C."/>
            <person name="Tu T."/>
            <person name="Chai C.Y."/>
            <person name="Gao J.L."/>
            <person name="Fan L.J."/>
            <person name="van de Weg E."/>
            <person name="Wang J.Y."/>
            <person name="Gao Z.S."/>
        </authorList>
    </citation>
    <scope>NUCLEOTIDE SEQUENCE [LARGE SCALE GENOMIC DNA]</scope>
    <source>
        <tissue evidence="3">Leaves</tissue>
    </source>
</reference>
<feature type="compositionally biased region" description="Polar residues" evidence="1">
    <location>
        <begin position="117"/>
        <end position="135"/>
    </location>
</feature>
<gene>
    <name evidence="3" type="ORF">CJ030_MR1G006623</name>
</gene>
<accession>A0A6A1WW03</accession>
<dbReference type="AlphaFoldDB" id="A0A6A1WW03"/>
<feature type="compositionally biased region" description="Polar residues" evidence="1">
    <location>
        <begin position="143"/>
        <end position="160"/>
    </location>
</feature>
<comment type="caution">
    <text evidence="3">The sequence shown here is derived from an EMBL/GenBank/DDBJ whole genome shotgun (WGS) entry which is preliminary data.</text>
</comment>
<protein>
    <recommendedName>
        <fullName evidence="2">Myb/SANT-like domain-containing protein</fullName>
    </recommendedName>
</protein>
<dbReference type="PANTHER" id="PTHR47584">
    <property type="match status" value="1"/>
</dbReference>
<dbReference type="OrthoDB" id="686198at2759"/>
<sequence>IVEEWTQATGKDQTKKQIRSKYKRCKQQRKAWSDLVNKDTGFGWDPTSNTVTGNEAQRQAFNMGFPNYELMSHLFAYSMATSWYTYASTASPSNTNEECELKEGLNRMKISGSCRLSTLQPPSQRGTARQSSPTIVVSEKRGSNGSSSINQTKHSKGKSTTFTVKDNAMLKFVGIAAK</sequence>
<evidence type="ECO:0000313" key="3">
    <source>
        <dbReference type="EMBL" id="KAB1227877.1"/>
    </source>
</evidence>
<dbReference type="InterPro" id="IPR024752">
    <property type="entry name" value="Myb/SANT-like_dom"/>
</dbReference>
<dbReference type="PANTHER" id="PTHR47584:SF14">
    <property type="entry name" value="L10-INTERACTING MYB DOMAIN-CONTAINING PROTEIN-LIKE"/>
    <property type="match status" value="1"/>
</dbReference>
<evidence type="ECO:0000313" key="4">
    <source>
        <dbReference type="Proteomes" id="UP000516437"/>
    </source>
</evidence>
<evidence type="ECO:0000259" key="2">
    <source>
        <dbReference type="Pfam" id="PF12776"/>
    </source>
</evidence>
<dbReference type="EMBL" id="RXIC02000019">
    <property type="protein sequence ID" value="KAB1227877.1"/>
    <property type="molecule type" value="Genomic_DNA"/>
</dbReference>
<feature type="non-terminal residue" evidence="3">
    <location>
        <position position="178"/>
    </location>
</feature>
<feature type="region of interest" description="Disordered" evidence="1">
    <location>
        <begin position="117"/>
        <end position="160"/>
    </location>
</feature>
<organism evidence="3 4">
    <name type="scientific">Morella rubra</name>
    <name type="common">Chinese bayberry</name>
    <dbReference type="NCBI Taxonomy" id="262757"/>
    <lineage>
        <taxon>Eukaryota</taxon>
        <taxon>Viridiplantae</taxon>
        <taxon>Streptophyta</taxon>
        <taxon>Embryophyta</taxon>
        <taxon>Tracheophyta</taxon>
        <taxon>Spermatophyta</taxon>
        <taxon>Magnoliopsida</taxon>
        <taxon>eudicotyledons</taxon>
        <taxon>Gunneridae</taxon>
        <taxon>Pentapetalae</taxon>
        <taxon>rosids</taxon>
        <taxon>fabids</taxon>
        <taxon>Fagales</taxon>
        <taxon>Myricaceae</taxon>
        <taxon>Morella</taxon>
    </lineage>
</organism>
<name>A0A6A1WW03_9ROSI</name>
<feature type="domain" description="Myb/SANT-like" evidence="2">
    <location>
        <begin position="1"/>
        <end position="56"/>
    </location>
</feature>
<dbReference type="Pfam" id="PF12776">
    <property type="entry name" value="Myb_DNA-bind_3"/>
    <property type="match status" value="1"/>
</dbReference>